<name>A0ACB8S949_9AGAM</name>
<comment type="caution">
    <text evidence="1">The sequence shown here is derived from an EMBL/GenBank/DDBJ whole genome shotgun (WGS) entry which is preliminary data.</text>
</comment>
<protein>
    <submittedName>
        <fullName evidence="1">Uncharacterized protein</fullName>
    </submittedName>
</protein>
<reference evidence="1" key="1">
    <citation type="submission" date="2021-02" db="EMBL/GenBank/DDBJ databases">
        <authorList>
            <consortium name="DOE Joint Genome Institute"/>
            <person name="Ahrendt S."/>
            <person name="Looney B.P."/>
            <person name="Miyauchi S."/>
            <person name="Morin E."/>
            <person name="Drula E."/>
            <person name="Courty P.E."/>
            <person name="Chicoki N."/>
            <person name="Fauchery L."/>
            <person name="Kohler A."/>
            <person name="Kuo A."/>
            <person name="Labutti K."/>
            <person name="Pangilinan J."/>
            <person name="Lipzen A."/>
            <person name="Riley R."/>
            <person name="Andreopoulos W."/>
            <person name="He G."/>
            <person name="Johnson J."/>
            <person name="Barry K.W."/>
            <person name="Grigoriev I.V."/>
            <person name="Nagy L."/>
            <person name="Hibbett D."/>
            <person name="Henrissat B."/>
            <person name="Matheny P.B."/>
            <person name="Labbe J."/>
            <person name="Martin F."/>
        </authorList>
    </citation>
    <scope>NUCLEOTIDE SEQUENCE</scope>
    <source>
        <strain evidence="1">FP105234-sp</strain>
    </source>
</reference>
<reference evidence="1" key="2">
    <citation type="journal article" date="2022" name="New Phytol.">
        <title>Evolutionary transition to the ectomycorrhizal habit in the genomes of a hyperdiverse lineage of mushroom-forming fungi.</title>
        <authorList>
            <person name="Looney B."/>
            <person name="Miyauchi S."/>
            <person name="Morin E."/>
            <person name="Drula E."/>
            <person name="Courty P.E."/>
            <person name="Kohler A."/>
            <person name="Kuo A."/>
            <person name="LaButti K."/>
            <person name="Pangilinan J."/>
            <person name="Lipzen A."/>
            <person name="Riley R."/>
            <person name="Andreopoulos W."/>
            <person name="He G."/>
            <person name="Johnson J."/>
            <person name="Nolan M."/>
            <person name="Tritt A."/>
            <person name="Barry K.W."/>
            <person name="Grigoriev I.V."/>
            <person name="Nagy L.G."/>
            <person name="Hibbett D."/>
            <person name="Henrissat B."/>
            <person name="Matheny P.B."/>
            <person name="Labbe J."/>
            <person name="Martin F.M."/>
        </authorList>
    </citation>
    <scope>NUCLEOTIDE SEQUENCE</scope>
    <source>
        <strain evidence="1">FP105234-sp</strain>
    </source>
</reference>
<organism evidence="1 2">
    <name type="scientific">Auriscalpium vulgare</name>
    <dbReference type="NCBI Taxonomy" id="40419"/>
    <lineage>
        <taxon>Eukaryota</taxon>
        <taxon>Fungi</taxon>
        <taxon>Dikarya</taxon>
        <taxon>Basidiomycota</taxon>
        <taxon>Agaricomycotina</taxon>
        <taxon>Agaricomycetes</taxon>
        <taxon>Russulales</taxon>
        <taxon>Auriscalpiaceae</taxon>
        <taxon>Auriscalpium</taxon>
    </lineage>
</organism>
<sequence>MASTSSKQSSRFSTFKVFKFSGSKPPPPPPKDPNYLYSVSNRSALSFSNQSLSVDSLSQPPTPHSTSPQSVARSPSPAPSRATQSPASSSALGPNSAGSKKGFFNFGSLRKRSLSRSSQRTTVEDVPDDESISMPWNFQHHIHVDEGFHGIPPGWTASLAEAGFSESEILAIQQARRARSPAQESTYPPPSAFSYSRSQSPSSIAASTTLVNPRRRSSSLRSNASLSRSERSGSGKHAPPPLPIATRKHSASGSTGAPPVDQSFIEIDGTDSVAAHSDANFVYVDHSKRDTTVTITPERSLADSPEALTSTFRAAASSSSSSRATPPRPIDTTRSRSRTPPRKTFRVVNETPPDGMSPSLTSLEAWRPLPQEKMSSRSPPQQELPPVAQEEAGQSTNGRANRPPKLSILPPRLSLRKDTLEDLSSWTEALFSAIPSATESSPTSAARTLSATPVDSSKASSSRIPPWQQLTNPVPNILLNSSPREEEDEDEYEAEADLSFTRPRRRALPCTSTRTRVGGP</sequence>
<dbReference type="EMBL" id="MU275845">
    <property type="protein sequence ID" value="KAI0052440.1"/>
    <property type="molecule type" value="Genomic_DNA"/>
</dbReference>
<evidence type="ECO:0000313" key="2">
    <source>
        <dbReference type="Proteomes" id="UP000814033"/>
    </source>
</evidence>
<gene>
    <name evidence="1" type="ORF">FA95DRAFT_1321051</name>
</gene>
<keyword evidence="2" id="KW-1185">Reference proteome</keyword>
<proteinExistence type="predicted"/>
<accession>A0ACB8S949</accession>
<evidence type="ECO:0000313" key="1">
    <source>
        <dbReference type="EMBL" id="KAI0052440.1"/>
    </source>
</evidence>
<dbReference type="Proteomes" id="UP000814033">
    <property type="component" value="Unassembled WGS sequence"/>
</dbReference>